<accession>A0A381Q6G2</accession>
<dbReference type="InterPro" id="IPR001307">
    <property type="entry name" value="Thiosulphate_STrfase_CS"/>
</dbReference>
<evidence type="ECO:0000313" key="4">
    <source>
        <dbReference type="EMBL" id="SUZ74936.1"/>
    </source>
</evidence>
<dbReference type="PANTHER" id="PTHR11364:SF27">
    <property type="entry name" value="SULFURTRANSFERASE"/>
    <property type="match status" value="1"/>
</dbReference>
<dbReference type="GO" id="GO:0004792">
    <property type="term" value="F:thiosulfate-cyanide sulfurtransferase activity"/>
    <property type="evidence" value="ECO:0007669"/>
    <property type="project" value="InterPro"/>
</dbReference>
<dbReference type="PROSITE" id="PS00380">
    <property type="entry name" value="RHODANESE_1"/>
    <property type="match status" value="1"/>
</dbReference>
<name>A0A381Q6G2_9ZZZZ</name>
<reference evidence="4" key="1">
    <citation type="submission" date="2018-05" db="EMBL/GenBank/DDBJ databases">
        <authorList>
            <person name="Lanie J.A."/>
            <person name="Ng W.-L."/>
            <person name="Kazmierczak K.M."/>
            <person name="Andrzejewski T.M."/>
            <person name="Davidsen T.M."/>
            <person name="Wayne K.J."/>
            <person name="Tettelin H."/>
            <person name="Glass J.I."/>
            <person name="Rusch D."/>
            <person name="Podicherti R."/>
            <person name="Tsui H.-C.T."/>
            <person name="Winkler M.E."/>
        </authorList>
    </citation>
    <scope>NUCLEOTIDE SEQUENCE</scope>
</reference>
<dbReference type="Pfam" id="PF00581">
    <property type="entry name" value="Rhodanese"/>
    <property type="match status" value="2"/>
</dbReference>
<dbReference type="SUPFAM" id="SSF52821">
    <property type="entry name" value="Rhodanese/Cell cycle control phosphatase"/>
    <property type="match status" value="2"/>
</dbReference>
<evidence type="ECO:0000259" key="3">
    <source>
        <dbReference type="PROSITE" id="PS50206"/>
    </source>
</evidence>
<proteinExistence type="predicted"/>
<dbReference type="Gene3D" id="3.40.250.10">
    <property type="entry name" value="Rhodanese-like domain"/>
    <property type="match status" value="2"/>
</dbReference>
<dbReference type="CDD" id="cd01448">
    <property type="entry name" value="TST_Repeat_1"/>
    <property type="match status" value="1"/>
</dbReference>
<feature type="domain" description="Rhodanese" evidence="3">
    <location>
        <begin position="201"/>
        <end position="285"/>
    </location>
</feature>
<keyword evidence="1" id="KW-0808">Transferase</keyword>
<dbReference type="SMART" id="SM00450">
    <property type="entry name" value="RHOD"/>
    <property type="match status" value="2"/>
</dbReference>
<sequence length="288" mass="31377">MAYQHPEYLISATELSDQLDDPNLRIYDATVYLRPSEKGPYRAESGEQNFREGHVPGAMFLDLIEAASDTTTNLGFSLPKPAQLESLFRSLGVNDESQVVVYSADNMMWATRAWWLLHYCGHPNVRVLNGGFDAWVANDLDTSDQATSYPIGSFAVNVDPDRFADKSTVLKAVSDQAVCTVNALAPAMHSGESPISYGRPGHIAGSINVFYDDLLLDGHFRRSEELVEVLSHKGLLQAAKVIAYCGGGIAATIDAFACLLVGQEQVAVYDGSMSEWVKDVSLPLEIGP</sequence>
<protein>
    <recommendedName>
        <fullName evidence="3">Rhodanese domain-containing protein</fullName>
    </recommendedName>
</protein>
<dbReference type="PROSITE" id="PS50206">
    <property type="entry name" value="RHODANESE_3"/>
    <property type="match status" value="2"/>
</dbReference>
<feature type="domain" description="Rhodanese" evidence="3">
    <location>
        <begin position="39"/>
        <end position="144"/>
    </location>
</feature>
<keyword evidence="2" id="KW-0677">Repeat</keyword>
<dbReference type="AlphaFoldDB" id="A0A381Q6G2"/>
<dbReference type="CDD" id="cd01449">
    <property type="entry name" value="TST_Repeat_2"/>
    <property type="match status" value="1"/>
</dbReference>
<gene>
    <name evidence="4" type="ORF">METZ01_LOCUS27790</name>
</gene>
<evidence type="ECO:0000256" key="2">
    <source>
        <dbReference type="ARBA" id="ARBA00022737"/>
    </source>
</evidence>
<evidence type="ECO:0000256" key="1">
    <source>
        <dbReference type="ARBA" id="ARBA00022679"/>
    </source>
</evidence>
<dbReference type="EMBL" id="UINC01001227">
    <property type="protein sequence ID" value="SUZ74936.1"/>
    <property type="molecule type" value="Genomic_DNA"/>
</dbReference>
<dbReference type="InterPro" id="IPR045078">
    <property type="entry name" value="TST/MPST-like"/>
</dbReference>
<dbReference type="InterPro" id="IPR036873">
    <property type="entry name" value="Rhodanese-like_dom_sf"/>
</dbReference>
<dbReference type="InterPro" id="IPR001763">
    <property type="entry name" value="Rhodanese-like_dom"/>
</dbReference>
<dbReference type="PANTHER" id="PTHR11364">
    <property type="entry name" value="THIOSULFATE SULFERTANSFERASE"/>
    <property type="match status" value="1"/>
</dbReference>
<organism evidence="4">
    <name type="scientific">marine metagenome</name>
    <dbReference type="NCBI Taxonomy" id="408172"/>
    <lineage>
        <taxon>unclassified sequences</taxon>
        <taxon>metagenomes</taxon>
        <taxon>ecological metagenomes</taxon>
    </lineage>
</organism>